<dbReference type="EMBL" id="KL596656">
    <property type="protein sequence ID" value="KER30731.1"/>
    <property type="molecule type" value="Genomic_DNA"/>
</dbReference>
<gene>
    <name evidence="2" type="ORF">T265_02882</name>
</gene>
<reference evidence="2 3" key="1">
    <citation type="submission" date="2013-11" db="EMBL/GenBank/DDBJ databases">
        <title>Opisthorchis viverrini - life in the bile duct.</title>
        <authorList>
            <person name="Young N.D."/>
            <person name="Nagarajan N."/>
            <person name="Lin S.J."/>
            <person name="Korhonen P.K."/>
            <person name="Jex A.R."/>
            <person name="Hall R.S."/>
            <person name="Safavi-Hemami H."/>
            <person name="Kaewkong W."/>
            <person name="Bertrand D."/>
            <person name="Gao S."/>
            <person name="Seet Q."/>
            <person name="Wongkham S."/>
            <person name="Teh B.T."/>
            <person name="Wongkham C."/>
            <person name="Intapan P.M."/>
            <person name="Maleewong W."/>
            <person name="Yang X."/>
            <person name="Hu M."/>
            <person name="Wang Z."/>
            <person name="Hofmann A."/>
            <person name="Sternberg P.W."/>
            <person name="Tan P."/>
            <person name="Wang J."/>
            <person name="Gasser R.B."/>
        </authorList>
    </citation>
    <scope>NUCLEOTIDE SEQUENCE [LARGE SCALE GENOMIC DNA]</scope>
</reference>
<feature type="region of interest" description="Disordered" evidence="1">
    <location>
        <begin position="1"/>
        <end position="20"/>
    </location>
</feature>
<evidence type="ECO:0000313" key="2">
    <source>
        <dbReference type="EMBL" id="KER30731.1"/>
    </source>
</evidence>
<dbReference type="KEGG" id="ovi:T265_02882"/>
<evidence type="ECO:0000313" key="3">
    <source>
        <dbReference type="Proteomes" id="UP000054324"/>
    </source>
</evidence>
<organism evidence="2 3">
    <name type="scientific">Opisthorchis viverrini</name>
    <name type="common">Southeast Asian liver fluke</name>
    <dbReference type="NCBI Taxonomy" id="6198"/>
    <lineage>
        <taxon>Eukaryota</taxon>
        <taxon>Metazoa</taxon>
        <taxon>Spiralia</taxon>
        <taxon>Lophotrochozoa</taxon>
        <taxon>Platyhelminthes</taxon>
        <taxon>Trematoda</taxon>
        <taxon>Digenea</taxon>
        <taxon>Opisthorchiida</taxon>
        <taxon>Opisthorchiata</taxon>
        <taxon>Opisthorchiidae</taxon>
        <taxon>Opisthorchis</taxon>
    </lineage>
</organism>
<dbReference type="AlphaFoldDB" id="A0A074ZUF0"/>
<dbReference type="Proteomes" id="UP000054324">
    <property type="component" value="Unassembled WGS sequence"/>
</dbReference>
<evidence type="ECO:0000256" key="1">
    <source>
        <dbReference type="SAM" id="MobiDB-lite"/>
    </source>
</evidence>
<protein>
    <submittedName>
        <fullName evidence="2">Uncharacterized protein</fullName>
    </submittedName>
</protein>
<dbReference type="GeneID" id="20317070"/>
<dbReference type="RefSeq" id="XP_009165499.1">
    <property type="nucleotide sequence ID" value="XM_009167235.1"/>
</dbReference>
<accession>A0A074ZUF0</accession>
<proteinExistence type="predicted"/>
<sequence length="227" mass="25267">MGTESSLGSNCRALNKTPTSKTIRATAKHELPLPFIPCLLQTTPEDCMQSSGAPPDWDALTQIGQLLCSRSSHRTNQSPLKRGYVRRLRREKSDASSIVVVTSSHRMPDFQPCQGTSTTYRKLNLVRLFEYYSRIFIVTQFGHCRGYLAAHAALGLRAGRFFIPEKSMSSAEYQASINSRSFCSCLGWYVDTRSVEFTSVLDRIKTTGIHTQAEDESASQRAETGNA</sequence>
<dbReference type="CTD" id="20317070"/>
<name>A0A074ZUF0_OPIVI</name>
<keyword evidence="3" id="KW-1185">Reference proteome</keyword>